<sequence>MLSELVREIVLAPISDRYNWSLEGLGNFSVASIRREINDKLLPTVNCSTRWVKYVPIKVNIFAWKVKMNALPLRFNISRRGIDIGSICVIVGLKLQAIYFSDVRLQDR</sequence>
<evidence type="ECO:0000313" key="2">
    <source>
        <dbReference type="EMBL" id="GEU60726.1"/>
    </source>
</evidence>
<dbReference type="EMBL" id="BKCJ010004385">
    <property type="protein sequence ID" value="GEU60726.1"/>
    <property type="molecule type" value="Genomic_DNA"/>
</dbReference>
<organism evidence="2">
    <name type="scientific">Tanacetum cinerariifolium</name>
    <name type="common">Dalmatian daisy</name>
    <name type="synonym">Chrysanthemum cinerariifolium</name>
    <dbReference type="NCBI Taxonomy" id="118510"/>
    <lineage>
        <taxon>Eukaryota</taxon>
        <taxon>Viridiplantae</taxon>
        <taxon>Streptophyta</taxon>
        <taxon>Embryophyta</taxon>
        <taxon>Tracheophyta</taxon>
        <taxon>Spermatophyta</taxon>
        <taxon>Magnoliopsida</taxon>
        <taxon>eudicotyledons</taxon>
        <taxon>Gunneridae</taxon>
        <taxon>Pentapetalae</taxon>
        <taxon>asterids</taxon>
        <taxon>campanulids</taxon>
        <taxon>Asterales</taxon>
        <taxon>Asteraceae</taxon>
        <taxon>Asteroideae</taxon>
        <taxon>Anthemideae</taxon>
        <taxon>Anthemidinae</taxon>
        <taxon>Tanacetum</taxon>
    </lineage>
</organism>
<comment type="caution">
    <text evidence="2">The sequence shown here is derived from an EMBL/GenBank/DDBJ whole genome shotgun (WGS) entry which is preliminary data.</text>
</comment>
<gene>
    <name evidence="2" type="ORF">Tci_032704</name>
</gene>
<reference evidence="2" key="1">
    <citation type="journal article" date="2019" name="Sci. Rep.">
        <title>Draft genome of Tanacetum cinerariifolium, the natural source of mosquito coil.</title>
        <authorList>
            <person name="Yamashiro T."/>
            <person name="Shiraishi A."/>
            <person name="Satake H."/>
            <person name="Nakayama K."/>
        </authorList>
    </citation>
    <scope>NUCLEOTIDE SEQUENCE</scope>
</reference>
<dbReference type="GO" id="GO:0003964">
    <property type="term" value="F:RNA-directed DNA polymerase activity"/>
    <property type="evidence" value="ECO:0007669"/>
    <property type="project" value="UniProtKB-KW"/>
</dbReference>
<accession>A0A6L2LG00</accession>
<dbReference type="InterPro" id="IPR026960">
    <property type="entry name" value="RVT-Znf"/>
</dbReference>
<proteinExistence type="predicted"/>
<dbReference type="Pfam" id="PF13966">
    <property type="entry name" value="zf-RVT"/>
    <property type="match status" value="1"/>
</dbReference>
<keyword evidence="2" id="KW-0548">Nucleotidyltransferase</keyword>
<keyword evidence="2" id="KW-0808">Transferase</keyword>
<keyword evidence="2" id="KW-0695">RNA-directed DNA polymerase</keyword>
<dbReference type="AlphaFoldDB" id="A0A6L2LG00"/>
<evidence type="ECO:0000259" key="1">
    <source>
        <dbReference type="Pfam" id="PF13966"/>
    </source>
</evidence>
<name>A0A6L2LG00_TANCI</name>
<protein>
    <submittedName>
        <fullName evidence="2">RNA-directed DNA polymerase, eukaryota</fullName>
    </submittedName>
</protein>
<feature type="domain" description="Reverse transcriptase zinc-binding" evidence="1">
    <location>
        <begin position="28"/>
        <end position="92"/>
    </location>
</feature>